<dbReference type="Proteomes" id="UP000023758">
    <property type="component" value="Unassembled WGS sequence"/>
</dbReference>
<dbReference type="EMBL" id="KK207929">
    <property type="protein sequence ID" value="EZF48315.1"/>
    <property type="molecule type" value="Genomic_DNA"/>
</dbReference>
<dbReference type="PANTHER" id="PTHR47706:SF4">
    <property type="entry name" value="NMRA-LIKE DOMAIN-CONTAINING PROTEIN"/>
    <property type="match status" value="1"/>
</dbReference>
<dbReference type="InterPro" id="IPR051609">
    <property type="entry name" value="NmrA/Isoflavone_reductase-like"/>
</dbReference>
<evidence type="ECO:0000256" key="3">
    <source>
        <dbReference type="ARBA" id="ARBA00023002"/>
    </source>
</evidence>
<evidence type="ECO:0000313" key="5">
    <source>
        <dbReference type="EMBL" id="EZF48315.1"/>
    </source>
</evidence>
<dbReference type="GO" id="GO:0016491">
    <property type="term" value="F:oxidoreductase activity"/>
    <property type="evidence" value="ECO:0007669"/>
    <property type="project" value="UniProtKB-KW"/>
</dbReference>
<name>A0A022VQI2_TRIRU</name>
<dbReference type="HOGENOM" id="CLU_044876_5_0_1"/>
<dbReference type="InterPro" id="IPR036291">
    <property type="entry name" value="NAD(P)-bd_dom_sf"/>
</dbReference>
<sequence length="305" mass="34434">MKVAIAGYGDLTRYICEEFVRAGHELVILTRSFKPQIENPGISQAITDYTTSSLKAPLAGCEVLISTIGDMSNAYTSVHHTLIQACQESPKCKRFIPAEFAVNIETYPDEPGFYYAIHEPVRETLRNQTNLEWTLVCIGWLADYFVPSKNRYIKDIDECHPINWKANKAVIPGTGNEPVDFTWARDVAKGLASLIQAPTGSWEPYTFMSGERSCWNDMAALIKEKYRPDMPIEHVSLHATANMIKAAEDEDTLILADYYLLSISQACAIPQDKAKAHKEKFFPHIHFRTLQEGLSHFDEKPNSIM</sequence>
<reference evidence="5" key="1">
    <citation type="submission" date="2014-02" db="EMBL/GenBank/DDBJ databases">
        <title>The Genome Sequence of Trichophyton rubrum (morphotype fischeri) CBS 288.86.</title>
        <authorList>
            <consortium name="The Broad Institute Genomics Platform"/>
            <person name="Cuomo C.A."/>
            <person name="White T.C."/>
            <person name="Graser Y."/>
            <person name="Martinez-Rossi N."/>
            <person name="Heitman J."/>
            <person name="Young S.K."/>
            <person name="Zeng Q."/>
            <person name="Gargeya S."/>
            <person name="Abouelleil A."/>
            <person name="Alvarado L."/>
            <person name="Chapman S.B."/>
            <person name="Gainer-Dewar J."/>
            <person name="Goldberg J."/>
            <person name="Griggs A."/>
            <person name="Gujja S."/>
            <person name="Hansen M."/>
            <person name="Howarth C."/>
            <person name="Imamovic A."/>
            <person name="Larimer J."/>
            <person name="Martinez D."/>
            <person name="Murphy C."/>
            <person name="Pearson M.D."/>
            <person name="Persinoti G."/>
            <person name="Poon T."/>
            <person name="Priest M."/>
            <person name="Roberts A.D."/>
            <person name="Saif S."/>
            <person name="Shea T.D."/>
            <person name="Sykes S.N."/>
            <person name="Wortman J."/>
            <person name="Nusbaum C."/>
            <person name="Birren B."/>
        </authorList>
    </citation>
    <scope>NUCLEOTIDE SEQUENCE [LARGE SCALE GENOMIC DNA]</scope>
    <source>
        <strain evidence="5">CBS 288.86</strain>
    </source>
</reference>
<dbReference type="OrthoDB" id="419598at2759"/>
<keyword evidence="2" id="KW-0521">NADP</keyword>
<accession>A0A022VQI2</accession>
<keyword evidence="3" id="KW-0560">Oxidoreductase</keyword>
<evidence type="ECO:0000256" key="1">
    <source>
        <dbReference type="ARBA" id="ARBA00005725"/>
    </source>
</evidence>
<dbReference type="AlphaFoldDB" id="A0A022VQI2"/>
<gene>
    <name evidence="5" type="ORF">H103_07970</name>
</gene>
<comment type="similarity">
    <text evidence="1">Belongs to the NmrA-type oxidoreductase family. Isoflavone reductase subfamily.</text>
</comment>
<dbReference type="Pfam" id="PF13460">
    <property type="entry name" value="NAD_binding_10"/>
    <property type="match status" value="1"/>
</dbReference>
<feature type="domain" description="NAD(P)-binding" evidence="4">
    <location>
        <begin position="9"/>
        <end position="144"/>
    </location>
</feature>
<evidence type="ECO:0000259" key="4">
    <source>
        <dbReference type="Pfam" id="PF13460"/>
    </source>
</evidence>
<protein>
    <recommendedName>
        <fullName evidence="4">NAD(P)-binding domain-containing protein</fullName>
    </recommendedName>
</protein>
<dbReference type="Gene3D" id="3.90.25.10">
    <property type="entry name" value="UDP-galactose 4-epimerase, domain 1"/>
    <property type="match status" value="1"/>
</dbReference>
<dbReference type="PANTHER" id="PTHR47706">
    <property type="entry name" value="NMRA-LIKE FAMILY PROTEIN"/>
    <property type="match status" value="1"/>
</dbReference>
<dbReference type="SUPFAM" id="SSF51735">
    <property type="entry name" value="NAD(P)-binding Rossmann-fold domains"/>
    <property type="match status" value="1"/>
</dbReference>
<organism evidence="5">
    <name type="scientific">Trichophyton rubrum CBS 288.86</name>
    <dbReference type="NCBI Taxonomy" id="1215330"/>
    <lineage>
        <taxon>Eukaryota</taxon>
        <taxon>Fungi</taxon>
        <taxon>Dikarya</taxon>
        <taxon>Ascomycota</taxon>
        <taxon>Pezizomycotina</taxon>
        <taxon>Eurotiomycetes</taxon>
        <taxon>Eurotiomycetidae</taxon>
        <taxon>Onygenales</taxon>
        <taxon>Arthrodermataceae</taxon>
        <taxon>Trichophyton</taxon>
    </lineage>
</organism>
<evidence type="ECO:0000256" key="2">
    <source>
        <dbReference type="ARBA" id="ARBA00022857"/>
    </source>
</evidence>
<dbReference type="Gene3D" id="3.40.50.720">
    <property type="entry name" value="NAD(P)-binding Rossmann-like Domain"/>
    <property type="match status" value="1"/>
</dbReference>
<proteinExistence type="inferred from homology"/>
<dbReference type="InterPro" id="IPR016040">
    <property type="entry name" value="NAD(P)-bd_dom"/>
</dbReference>